<accession>A0ABU5K608</accession>
<dbReference type="InterPro" id="IPR036388">
    <property type="entry name" value="WH-like_DNA-bd_sf"/>
</dbReference>
<dbReference type="EMBL" id="JAXQPW010000001">
    <property type="protein sequence ID" value="MDZ5660402.1"/>
    <property type="molecule type" value="Genomic_DNA"/>
</dbReference>
<feature type="domain" description="ANTAR" evidence="1">
    <location>
        <begin position="18"/>
        <end position="79"/>
    </location>
</feature>
<dbReference type="Pfam" id="PF03861">
    <property type="entry name" value="ANTAR"/>
    <property type="match status" value="1"/>
</dbReference>
<evidence type="ECO:0000313" key="2">
    <source>
        <dbReference type="EMBL" id="MDZ5660402.1"/>
    </source>
</evidence>
<evidence type="ECO:0000259" key="1">
    <source>
        <dbReference type="PROSITE" id="PS50921"/>
    </source>
</evidence>
<proteinExistence type="predicted"/>
<keyword evidence="3" id="KW-1185">Reference proteome</keyword>
<protein>
    <submittedName>
        <fullName evidence="2">ANTAR domain-containing protein</fullName>
    </submittedName>
</protein>
<dbReference type="SMART" id="SM01012">
    <property type="entry name" value="ANTAR"/>
    <property type="match status" value="1"/>
</dbReference>
<dbReference type="InterPro" id="IPR005561">
    <property type="entry name" value="ANTAR"/>
</dbReference>
<dbReference type="Gene3D" id="1.10.10.10">
    <property type="entry name" value="Winged helix-like DNA-binding domain superfamily/Winged helix DNA-binding domain"/>
    <property type="match status" value="1"/>
</dbReference>
<dbReference type="Proteomes" id="UP001291999">
    <property type="component" value="Unassembled WGS sequence"/>
</dbReference>
<dbReference type="RefSeq" id="WP_172265797.1">
    <property type="nucleotide sequence ID" value="NZ_JAXQPW010000001.1"/>
</dbReference>
<sequence length="88" mass="9997">MNDARSSRREVHTVSDTLADAEHEIEHLHRGMHSRTLIGQAQGILMERLGVDAEQAIDYLRRVSSHSNRKLLDIAKDIAETRKLPTLD</sequence>
<dbReference type="InterPro" id="IPR011006">
    <property type="entry name" value="CheY-like_superfamily"/>
</dbReference>
<dbReference type="PROSITE" id="PS50921">
    <property type="entry name" value="ANTAR"/>
    <property type="match status" value="1"/>
</dbReference>
<comment type="caution">
    <text evidence="2">The sequence shown here is derived from an EMBL/GenBank/DDBJ whole genome shotgun (WGS) entry which is preliminary data.</text>
</comment>
<organism evidence="2 3">
    <name type="scientific">Nocardioides renjunii</name>
    <dbReference type="NCBI Taxonomy" id="3095075"/>
    <lineage>
        <taxon>Bacteria</taxon>
        <taxon>Bacillati</taxon>
        <taxon>Actinomycetota</taxon>
        <taxon>Actinomycetes</taxon>
        <taxon>Propionibacteriales</taxon>
        <taxon>Nocardioidaceae</taxon>
        <taxon>Nocardioides</taxon>
    </lineage>
</organism>
<reference evidence="2 3" key="1">
    <citation type="submission" date="2023-11" db="EMBL/GenBank/DDBJ databases">
        <title>Novel species in genus Nocardioides.</title>
        <authorList>
            <person name="Zhou H."/>
        </authorList>
    </citation>
    <scope>NUCLEOTIDE SEQUENCE [LARGE SCALE GENOMIC DNA]</scope>
    <source>
        <strain evidence="2 3">S-58</strain>
    </source>
</reference>
<dbReference type="SUPFAM" id="SSF52172">
    <property type="entry name" value="CheY-like"/>
    <property type="match status" value="1"/>
</dbReference>
<name>A0ABU5K608_9ACTN</name>
<evidence type="ECO:0000313" key="3">
    <source>
        <dbReference type="Proteomes" id="UP001291999"/>
    </source>
</evidence>
<gene>
    <name evidence="2" type="ORF">SFC79_01385</name>
</gene>